<proteinExistence type="predicted"/>
<dbReference type="InterPro" id="IPR015946">
    <property type="entry name" value="KH_dom-like_a/b"/>
</dbReference>
<dbReference type="SUPFAM" id="SSF82784">
    <property type="entry name" value="OsmC-like"/>
    <property type="match status" value="1"/>
</dbReference>
<reference evidence="1 2" key="1">
    <citation type="submission" date="2020-04" db="EMBL/GenBank/DDBJ databases">
        <title>Arthrobacter sp. nov.</title>
        <authorList>
            <person name="Liu S."/>
        </authorList>
    </citation>
    <scope>NUCLEOTIDE SEQUENCE [LARGE SCALE GENOMIC DNA]</scope>
    <source>
        <strain evidence="1 2">E918</strain>
    </source>
</reference>
<evidence type="ECO:0000313" key="2">
    <source>
        <dbReference type="Proteomes" id="UP000544090"/>
    </source>
</evidence>
<dbReference type="RefSeq" id="WP_168487449.1">
    <property type="nucleotide sequence ID" value="NZ_JAAZSQ010000015.1"/>
</dbReference>
<comment type="caution">
    <text evidence="1">The sequence shown here is derived from an EMBL/GenBank/DDBJ whole genome shotgun (WGS) entry which is preliminary data.</text>
</comment>
<dbReference type="AlphaFoldDB" id="A0A7X6HGH6"/>
<protein>
    <submittedName>
        <fullName evidence="1">OsmC family protein</fullName>
    </submittedName>
</protein>
<dbReference type="PANTHER" id="PTHR35368">
    <property type="entry name" value="HYDROPEROXIDE REDUCTASE"/>
    <property type="match status" value="1"/>
</dbReference>
<dbReference type="InterPro" id="IPR003718">
    <property type="entry name" value="OsmC/Ohr_fam"/>
</dbReference>
<dbReference type="Pfam" id="PF02566">
    <property type="entry name" value="OsmC"/>
    <property type="match status" value="1"/>
</dbReference>
<sequence length="171" mass="17528">MGQAEIANALRNAREYLGSHPEQARYRDSAATAVVEEGLRVRVDGADGASVVTDMVTGIGGGGTAPSPGWLFRAAHASCVATLITMRAAEAGVTLTRLEVTVDSESDDRGILGLDDGMPAGPLAARVVVRVASAGADEAAVRGIVAWAAAHCPVDDAVRRPVPVELEVETG</sequence>
<accession>A0A7X6HGH6</accession>
<dbReference type="Proteomes" id="UP000544090">
    <property type="component" value="Unassembled WGS sequence"/>
</dbReference>
<dbReference type="PANTHER" id="PTHR35368:SF1">
    <property type="entry name" value="HYDROPEROXIDE REDUCTASE"/>
    <property type="match status" value="1"/>
</dbReference>
<dbReference type="Gene3D" id="3.30.300.20">
    <property type="match status" value="1"/>
</dbReference>
<keyword evidence="2" id="KW-1185">Reference proteome</keyword>
<dbReference type="EMBL" id="JAAZSQ010000015">
    <property type="protein sequence ID" value="NKX55728.1"/>
    <property type="molecule type" value="Genomic_DNA"/>
</dbReference>
<evidence type="ECO:0000313" key="1">
    <source>
        <dbReference type="EMBL" id="NKX55728.1"/>
    </source>
</evidence>
<gene>
    <name evidence="1" type="ORF">HGG74_14510</name>
</gene>
<dbReference type="InterPro" id="IPR036102">
    <property type="entry name" value="OsmC/Ohrsf"/>
</dbReference>
<organism evidence="1 2">
    <name type="scientific">Arthrobacter mobilis</name>
    <dbReference type="NCBI Taxonomy" id="2724944"/>
    <lineage>
        <taxon>Bacteria</taxon>
        <taxon>Bacillati</taxon>
        <taxon>Actinomycetota</taxon>
        <taxon>Actinomycetes</taxon>
        <taxon>Micrococcales</taxon>
        <taxon>Micrococcaceae</taxon>
        <taxon>Arthrobacter</taxon>
    </lineage>
</organism>
<dbReference type="InterPro" id="IPR052924">
    <property type="entry name" value="OsmC/Ohr_hydroprdx_reductase"/>
</dbReference>
<name>A0A7X6HGH6_9MICC</name>